<feature type="domain" description="FAD-binding FR-type" evidence="16">
    <location>
        <begin position="152"/>
        <end position="259"/>
    </location>
</feature>
<dbReference type="InterPro" id="IPR017927">
    <property type="entry name" value="FAD-bd_FR_type"/>
</dbReference>
<evidence type="ECO:0000256" key="7">
    <source>
        <dbReference type="ARBA" id="ARBA00022723"/>
    </source>
</evidence>
<evidence type="ECO:0000259" key="15">
    <source>
        <dbReference type="PROSITE" id="PS01033"/>
    </source>
</evidence>
<evidence type="ECO:0000256" key="5">
    <source>
        <dbReference type="ARBA" id="ARBA00022617"/>
    </source>
</evidence>
<dbReference type="InterPro" id="IPR000971">
    <property type="entry name" value="Globin"/>
</dbReference>
<dbReference type="PROSITE" id="PS01033">
    <property type="entry name" value="GLOBIN"/>
    <property type="match status" value="1"/>
</dbReference>
<evidence type="ECO:0000256" key="10">
    <source>
        <dbReference type="ARBA" id="ARBA00023002"/>
    </source>
</evidence>
<comment type="cofactor">
    <cofactor evidence="1">
        <name>heme b</name>
        <dbReference type="ChEBI" id="CHEBI:60344"/>
    </cofactor>
</comment>
<dbReference type="Gene3D" id="3.40.50.80">
    <property type="entry name" value="Nucleotide-binding domain of ferredoxin-NADP reductase (FNR) module"/>
    <property type="match status" value="1"/>
</dbReference>
<dbReference type="Pfam" id="PF00175">
    <property type="entry name" value="NAD_binding_1"/>
    <property type="match status" value="1"/>
</dbReference>
<dbReference type="GO" id="GO:0020037">
    <property type="term" value="F:heme binding"/>
    <property type="evidence" value="ECO:0007669"/>
    <property type="project" value="InterPro"/>
</dbReference>
<dbReference type="Pfam" id="PF00970">
    <property type="entry name" value="FAD_binding_6"/>
    <property type="match status" value="1"/>
</dbReference>
<dbReference type="FunFam" id="2.40.30.10:FF:000034">
    <property type="entry name" value="Flavohemoprotein"/>
    <property type="match status" value="1"/>
</dbReference>
<dbReference type="CDD" id="cd06184">
    <property type="entry name" value="flavohem_like_fad_nad_binding"/>
    <property type="match status" value="1"/>
</dbReference>
<comment type="catalytic activity">
    <reaction evidence="13">
        <text>2 nitric oxide + NADH + 2 O2 = 2 nitrate + NAD(+) + H(+)</text>
        <dbReference type="Rhea" id="RHEA:19469"/>
        <dbReference type="ChEBI" id="CHEBI:15378"/>
        <dbReference type="ChEBI" id="CHEBI:15379"/>
        <dbReference type="ChEBI" id="CHEBI:16480"/>
        <dbReference type="ChEBI" id="CHEBI:17632"/>
        <dbReference type="ChEBI" id="CHEBI:57540"/>
        <dbReference type="ChEBI" id="CHEBI:57945"/>
        <dbReference type="EC" id="1.14.12.17"/>
    </reaction>
</comment>
<dbReference type="SUPFAM" id="SSF46458">
    <property type="entry name" value="Globin-like"/>
    <property type="match status" value="1"/>
</dbReference>
<keyword evidence="6" id="KW-0285">Flavoprotein</keyword>
<dbReference type="PANTHER" id="PTHR43396:SF3">
    <property type="entry name" value="FLAVOHEMOPROTEIN"/>
    <property type="match status" value="1"/>
</dbReference>
<dbReference type="AlphaFoldDB" id="A0A382BYQ1"/>
<keyword evidence="5" id="KW-0349">Heme</keyword>
<dbReference type="PRINTS" id="PR00410">
    <property type="entry name" value="PHEHYDRXLASE"/>
</dbReference>
<comment type="similarity">
    <text evidence="3">In the C-terminal section; belongs to the flavoprotein pyridine nucleotide cytochrome reductase family.</text>
</comment>
<dbReference type="GO" id="GO:0046872">
    <property type="term" value="F:metal ion binding"/>
    <property type="evidence" value="ECO:0007669"/>
    <property type="project" value="UniProtKB-KW"/>
</dbReference>
<keyword evidence="9" id="KW-0521">NADP</keyword>
<comment type="cofactor">
    <cofactor evidence="2">
        <name>FAD</name>
        <dbReference type="ChEBI" id="CHEBI:57692"/>
    </cofactor>
</comment>
<proteinExistence type="inferred from homology"/>
<dbReference type="InterPro" id="IPR039261">
    <property type="entry name" value="FNR_nucleotide-bd"/>
</dbReference>
<dbReference type="EMBL" id="UINC01031931">
    <property type="protein sequence ID" value="SVB18749.1"/>
    <property type="molecule type" value="Genomic_DNA"/>
</dbReference>
<organism evidence="17">
    <name type="scientific">marine metagenome</name>
    <dbReference type="NCBI Taxonomy" id="408172"/>
    <lineage>
        <taxon>unclassified sequences</taxon>
        <taxon>metagenomes</taxon>
        <taxon>ecological metagenomes</taxon>
    </lineage>
</organism>
<dbReference type="PROSITE" id="PS51384">
    <property type="entry name" value="FAD_FR"/>
    <property type="match status" value="1"/>
</dbReference>
<evidence type="ECO:0000313" key="17">
    <source>
        <dbReference type="EMBL" id="SVB18749.1"/>
    </source>
</evidence>
<dbReference type="NCBIfam" id="NF009805">
    <property type="entry name" value="PRK13289.1"/>
    <property type="match status" value="1"/>
</dbReference>
<dbReference type="InterPro" id="IPR012292">
    <property type="entry name" value="Globin/Proto"/>
</dbReference>
<dbReference type="FunFam" id="3.40.50.80:FF:000010">
    <property type="entry name" value="Flavohemoprotein"/>
    <property type="match status" value="1"/>
</dbReference>
<evidence type="ECO:0000256" key="3">
    <source>
        <dbReference type="ARBA" id="ARBA00006401"/>
    </source>
</evidence>
<name>A0A382BYQ1_9ZZZZ</name>
<dbReference type="Pfam" id="PF00042">
    <property type="entry name" value="Globin"/>
    <property type="match status" value="1"/>
</dbReference>
<dbReference type="GO" id="GO:0071500">
    <property type="term" value="P:cellular response to nitrosative stress"/>
    <property type="evidence" value="ECO:0007669"/>
    <property type="project" value="TreeGrafter"/>
</dbReference>
<keyword evidence="10" id="KW-0560">Oxidoreductase</keyword>
<dbReference type="InterPro" id="IPR017938">
    <property type="entry name" value="Riboflavin_synthase-like_b-brl"/>
</dbReference>
<keyword evidence="7" id="KW-0479">Metal-binding</keyword>
<dbReference type="GO" id="GO:0019825">
    <property type="term" value="F:oxygen binding"/>
    <property type="evidence" value="ECO:0007669"/>
    <property type="project" value="InterPro"/>
</dbReference>
<reference evidence="17" key="1">
    <citation type="submission" date="2018-05" db="EMBL/GenBank/DDBJ databases">
        <authorList>
            <person name="Lanie J.A."/>
            <person name="Ng W.-L."/>
            <person name="Kazmierczak K.M."/>
            <person name="Andrzejewski T.M."/>
            <person name="Davidsen T.M."/>
            <person name="Wayne K.J."/>
            <person name="Tettelin H."/>
            <person name="Glass J.I."/>
            <person name="Rusch D."/>
            <person name="Podicherti R."/>
            <person name="Tsui H.-C.T."/>
            <person name="Winkler M.E."/>
        </authorList>
    </citation>
    <scope>NUCLEOTIDE SEQUENCE</scope>
</reference>
<evidence type="ECO:0000256" key="11">
    <source>
        <dbReference type="ARBA" id="ARBA00023004"/>
    </source>
</evidence>
<evidence type="ECO:0000256" key="13">
    <source>
        <dbReference type="ARBA" id="ARBA00048649"/>
    </source>
</evidence>
<protein>
    <recommendedName>
        <fullName evidence="4">nitric oxide dioxygenase</fullName>
        <ecNumber evidence="4">1.14.12.17</ecNumber>
    </recommendedName>
</protein>
<dbReference type="Gene3D" id="2.40.30.10">
    <property type="entry name" value="Translation factors"/>
    <property type="match status" value="1"/>
</dbReference>
<evidence type="ECO:0000256" key="6">
    <source>
        <dbReference type="ARBA" id="ARBA00022630"/>
    </source>
</evidence>
<evidence type="ECO:0000256" key="4">
    <source>
        <dbReference type="ARBA" id="ARBA00012229"/>
    </source>
</evidence>
<evidence type="ECO:0000256" key="9">
    <source>
        <dbReference type="ARBA" id="ARBA00022857"/>
    </source>
</evidence>
<dbReference type="SUPFAM" id="SSF63380">
    <property type="entry name" value="Riboflavin synthase domain-like"/>
    <property type="match status" value="1"/>
</dbReference>
<accession>A0A382BYQ1</accession>
<dbReference type="SUPFAM" id="SSF52343">
    <property type="entry name" value="Ferredoxin reductase-like, C-terminal NADP-linked domain"/>
    <property type="match status" value="1"/>
</dbReference>
<dbReference type="GO" id="GO:0008941">
    <property type="term" value="F:nitric oxide dioxygenase NAD(P)H activity"/>
    <property type="evidence" value="ECO:0007669"/>
    <property type="project" value="UniProtKB-EC"/>
</dbReference>
<dbReference type="EC" id="1.14.12.17" evidence="4"/>
<dbReference type="GO" id="GO:0046210">
    <property type="term" value="P:nitric oxide catabolic process"/>
    <property type="evidence" value="ECO:0007669"/>
    <property type="project" value="TreeGrafter"/>
</dbReference>
<dbReference type="InterPro" id="IPR009050">
    <property type="entry name" value="Globin-like_sf"/>
</dbReference>
<evidence type="ECO:0000256" key="2">
    <source>
        <dbReference type="ARBA" id="ARBA00001974"/>
    </source>
</evidence>
<dbReference type="Gene3D" id="1.10.490.10">
    <property type="entry name" value="Globins"/>
    <property type="match status" value="1"/>
</dbReference>
<feature type="domain" description="Globin" evidence="15">
    <location>
        <begin position="1"/>
        <end position="138"/>
    </location>
</feature>
<dbReference type="GO" id="GO:0071949">
    <property type="term" value="F:FAD binding"/>
    <property type="evidence" value="ECO:0007669"/>
    <property type="project" value="TreeGrafter"/>
</dbReference>
<keyword evidence="11" id="KW-0408">Iron</keyword>
<dbReference type="InterPro" id="IPR001433">
    <property type="entry name" value="OxRdtase_FAD/NAD-bd"/>
</dbReference>
<evidence type="ECO:0000256" key="14">
    <source>
        <dbReference type="ARBA" id="ARBA00049433"/>
    </source>
</evidence>
<dbReference type="CDD" id="cd08922">
    <property type="entry name" value="FHb-globin"/>
    <property type="match status" value="1"/>
</dbReference>
<evidence type="ECO:0000256" key="1">
    <source>
        <dbReference type="ARBA" id="ARBA00001970"/>
    </source>
</evidence>
<keyword evidence="8" id="KW-0274">FAD</keyword>
<comment type="catalytic activity">
    <reaction evidence="14">
        <text>2 nitric oxide + NADPH + 2 O2 = 2 nitrate + NADP(+) + H(+)</text>
        <dbReference type="Rhea" id="RHEA:19465"/>
        <dbReference type="ChEBI" id="CHEBI:15378"/>
        <dbReference type="ChEBI" id="CHEBI:15379"/>
        <dbReference type="ChEBI" id="CHEBI:16480"/>
        <dbReference type="ChEBI" id="CHEBI:17632"/>
        <dbReference type="ChEBI" id="CHEBI:57783"/>
        <dbReference type="ChEBI" id="CHEBI:58349"/>
        <dbReference type="EC" id="1.14.12.17"/>
    </reaction>
</comment>
<dbReference type="FunFam" id="1.10.490.10:FF:000003">
    <property type="entry name" value="Flavohemoprotein"/>
    <property type="match status" value="1"/>
</dbReference>
<dbReference type="PANTHER" id="PTHR43396">
    <property type="entry name" value="FLAVOHEMOPROTEIN"/>
    <property type="match status" value="1"/>
</dbReference>
<sequence>MLSKQTITAVKSTIPVLANAGVAITEHFYQRLFSLNPELKHVFNMSNQAGGAQPFALFNALAAYATYIDDLDQLNTMVSRIANKHVSLDIQAEHYPIVGEHLLATLAELAPETFNEPTLKAWEEAYAYLANAFIDVESTMYASQRVTNGGWNGKRLFKVIDKVEESEQITSFYFIPVDQQPIRQFKPGQYITVNINGASDYQQKRQYSLSQFEYKNFYRISVKRETGEYHGLISNYLHDEVKIGSQIELIAPAGDFVLRDAAKHNVLISAGVGITPMFTMLQAILENKANSAEVTFIHACKNAGQHAFHQHLRELETVYSQLHYHYWYETNADDAKAKSGFIDFSHPEIKLPIEDGDFYLCGPVPFMRFCKHALMDLGVKSEQIYYEVFGPHNDL</sequence>
<keyword evidence="12" id="KW-0520">NAD</keyword>
<evidence type="ECO:0000256" key="12">
    <source>
        <dbReference type="ARBA" id="ARBA00023027"/>
    </source>
</evidence>
<gene>
    <name evidence="17" type="ORF">METZ01_LOCUS171603</name>
</gene>
<evidence type="ECO:0000259" key="16">
    <source>
        <dbReference type="PROSITE" id="PS51384"/>
    </source>
</evidence>
<dbReference type="InterPro" id="IPR008333">
    <property type="entry name" value="Cbr1-like_FAD-bd_dom"/>
</dbReference>
<evidence type="ECO:0000256" key="8">
    <source>
        <dbReference type="ARBA" id="ARBA00022827"/>
    </source>
</evidence>